<name>A0A4Q2DL83_9AGAR</name>
<evidence type="ECO:0008006" key="3">
    <source>
        <dbReference type="Google" id="ProtNLM"/>
    </source>
</evidence>
<dbReference type="Proteomes" id="UP000290288">
    <property type="component" value="Unassembled WGS sequence"/>
</dbReference>
<proteinExistence type="predicted"/>
<dbReference type="InterPro" id="IPR032675">
    <property type="entry name" value="LRR_dom_sf"/>
</dbReference>
<dbReference type="OrthoDB" id="3030719at2759"/>
<gene>
    <name evidence="1" type="ORF">EST38_g5164</name>
</gene>
<organism evidence="1 2">
    <name type="scientific">Candolleomyces aberdarensis</name>
    <dbReference type="NCBI Taxonomy" id="2316362"/>
    <lineage>
        <taxon>Eukaryota</taxon>
        <taxon>Fungi</taxon>
        <taxon>Dikarya</taxon>
        <taxon>Basidiomycota</taxon>
        <taxon>Agaricomycotina</taxon>
        <taxon>Agaricomycetes</taxon>
        <taxon>Agaricomycetidae</taxon>
        <taxon>Agaricales</taxon>
        <taxon>Agaricineae</taxon>
        <taxon>Psathyrellaceae</taxon>
        <taxon>Candolleomyces</taxon>
    </lineage>
</organism>
<evidence type="ECO:0000313" key="1">
    <source>
        <dbReference type="EMBL" id="RXW20707.1"/>
    </source>
</evidence>
<keyword evidence="2" id="KW-1185">Reference proteome</keyword>
<protein>
    <recommendedName>
        <fullName evidence="3">F-box domain-containing protein</fullName>
    </recommendedName>
</protein>
<reference evidence="1 2" key="1">
    <citation type="submission" date="2019-01" db="EMBL/GenBank/DDBJ databases">
        <title>Draft genome sequence of Psathyrella aberdarensis IHI B618.</title>
        <authorList>
            <person name="Buettner E."/>
            <person name="Kellner H."/>
        </authorList>
    </citation>
    <scope>NUCLEOTIDE SEQUENCE [LARGE SCALE GENOMIC DNA]</scope>
    <source>
        <strain evidence="1 2">IHI B618</strain>
    </source>
</reference>
<dbReference type="AlphaFoldDB" id="A0A4Q2DL83"/>
<sequence>MVDEENAESWETRDALTVDPYIPRPGLVEFIESRRDWEKVEIDLDEYPDFVRLIFPCREHQTLLPLETWKQLRTLSLFTDAYNTPPDGEDRVECGPIWMTKESFPMLRNVRLHLKVCKLEGWTLPWAQLRSLTLEMLEDPFSMYLGILSQCLSLQTFRLRVGEEYDSTDPGNGTMVTAPSLRHVSIHASLSPWSEFTTSFMDKLQLPALRRFEITDSPWSSCDDSFINSLHSCFQRSRCHVRHLCVDAERMQLKKDTLRRLLKATPSLKSLRLVVDAPDVTAKFVMSLRMPKLAEAIINSAGSSDRDVLENCSSPAFSTS</sequence>
<dbReference type="EMBL" id="SDEE01000137">
    <property type="protein sequence ID" value="RXW20707.1"/>
    <property type="molecule type" value="Genomic_DNA"/>
</dbReference>
<dbReference type="Gene3D" id="3.80.10.10">
    <property type="entry name" value="Ribonuclease Inhibitor"/>
    <property type="match status" value="1"/>
</dbReference>
<comment type="caution">
    <text evidence="1">The sequence shown here is derived from an EMBL/GenBank/DDBJ whole genome shotgun (WGS) entry which is preliminary data.</text>
</comment>
<evidence type="ECO:0000313" key="2">
    <source>
        <dbReference type="Proteomes" id="UP000290288"/>
    </source>
</evidence>
<accession>A0A4Q2DL83</accession>